<dbReference type="PANTHER" id="PTHR43156:SF2">
    <property type="entry name" value="STAGE II SPORULATION PROTEIN E"/>
    <property type="match status" value="1"/>
</dbReference>
<keyword evidence="2" id="KW-0812">Transmembrane</keyword>
<evidence type="ECO:0000256" key="2">
    <source>
        <dbReference type="SAM" id="Phobius"/>
    </source>
</evidence>
<dbReference type="SMART" id="SM00332">
    <property type="entry name" value="PP2Cc"/>
    <property type="match status" value="1"/>
</dbReference>
<proteinExistence type="predicted"/>
<gene>
    <name evidence="4" type="primary">spoIIE</name>
    <name evidence="4" type="ORF">PBLR_15463</name>
</gene>
<feature type="domain" description="PPM-type phosphatase" evidence="3">
    <location>
        <begin position="605"/>
        <end position="815"/>
    </location>
</feature>
<dbReference type="NCBIfam" id="TIGR02865">
    <property type="entry name" value="spore_II_E"/>
    <property type="match status" value="1"/>
</dbReference>
<feature type="transmembrane region" description="Helical" evidence="2">
    <location>
        <begin position="46"/>
        <end position="79"/>
    </location>
</feature>
<feature type="transmembrane region" description="Helical" evidence="2">
    <location>
        <begin position="198"/>
        <end position="217"/>
    </location>
</feature>
<keyword evidence="2" id="KW-1133">Transmembrane helix</keyword>
<dbReference type="AlphaFoldDB" id="A0A383RL54"/>
<dbReference type="EC" id="3.1.3.16" evidence="4"/>
<evidence type="ECO:0000259" key="3">
    <source>
        <dbReference type="PROSITE" id="PS51746"/>
    </source>
</evidence>
<dbReference type="InterPro" id="IPR045768">
    <property type="entry name" value="SpoIIE_N"/>
</dbReference>
<dbReference type="Proteomes" id="UP000304148">
    <property type="component" value="Chromosome"/>
</dbReference>
<dbReference type="InterPro" id="IPR001932">
    <property type="entry name" value="PPM-type_phosphatase-like_dom"/>
</dbReference>
<dbReference type="PANTHER" id="PTHR43156">
    <property type="entry name" value="STAGE II SPORULATION PROTEIN E-RELATED"/>
    <property type="match status" value="1"/>
</dbReference>
<dbReference type="Pfam" id="PF07228">
    <property type="entry name" value="SpoIIE"/>
    <property type="match status" value="1"/>
</dbReference>
<dbReference type="GO" id="GO:0004722">
    <property type="term" value="F:protein serine/threonine phosphatase activity"/>
    <property type="evidence" value="ECO:0007669"/>
    <property type="project" value="UniProtKB-EC"/>
</dbReference>
<dbReference type="InterPro" id="IPR052016">
    <property type="entry name" value="Bact_Sigma-Reg"/>
</dbReference>
<dbReference type="InterPro" id="IPR014221">
    <property type="entry name" value="SpoII_E"/>
</dbReference>
<sequence>MMSKTKIIPFPKRGWQDIKEEGTGWMNAPSKWRLDGFQRMLGTRKWTIMFVLIGFLLGRAMILNELFPFAAAFFAVVYFSRRELATWVGTALLAGSLFAPEQITLMMGMQLLLIVLMYRGWKAYDRRSDMNIAPLMVFTASFIVKLFVTFLSHSFTWYALAMDVTDAALGFVLTLVFVQALPVLTMSKRNYTLRVDEMICLMILLASMMTGAVGWSVQGMQLDHILSRYFVLLFALVGGAPLGASVGVVLGLILGLAEPSSLSQMSVLAFSGLLAGLLREGKRWAVAFGMLLGTAILSVYIGPPEQVMVSTWETIAAAALFLLTPKSICRTLAKYVPGTSEHTNSQHEYAKRMRDMTAERVQQFSKVFDQLSHSFKQAAPTTAGDAPAKAGEEEISDGVIEAASVVTCGSCPRRQACWGRKSIQTMTMMKQMLVKVEGNPEFAWKDKPLPHSWKTHCLRAHQMLTVLRDQHIRHIHEEHWRRQLQDSRQFVAEQLSGVSQVMDDLANEIQREGRELFMQEEQIRQAVEDLGLSVHRVDIMSLDPGRVEIEMVHSFTEGYDECRKLIAPLLSDILGEHIAVREESITRSEGQGVVSFVTAKAFEVDTGMAGTAKGGGMLSGDSFSALELGSGKFAVALSDGMGNGERARLESSTALHLLAQLLQAGIEEQLAIKSVNSVLTLRSPDEVYATLDLAIIDLFSAKTMLIKSGSTPSFIKRGEEVHLVSSNNLPIGILQDIDIELVDTSLSPGDIVVMMTDGVFDAPGSAVNKELWMKRLIQELETDDPQEIADLLLETVIRHSGGRIDDDMTIVVTRVTRHLPQWATLHWSGGDRIERPMPVS</sequence>
<keyword evidence="2" id="KW-0472">Membrane</keyword>
<feature type="transmembrane region" description="Helical" evidence="2">
    <location>
        <begin position="284"/>
        <end position="301"/>
    </location>
</feature>
<dbReference type="EMBL" id="LS992241">
    <property type="protein sequence ID" value="SYX87036.1"/>
    <property type="molecule type" value="Genomic_DNA"/>
</dbReference>
<evidence type="ECO:0000313" key="5">
    <source>
        <dbReference type="Proteomes" id="UP000304148"/>
    </source>
</evidence>
<keyword evidence="1 4" id="KW-0378">Hydrolase</keyword>
<feature type="transmembrane region" description="Helical" evidence="2">
    <location>
        <begin position="103"/>
        <end position="121"/>
    </location>
</feature>
<evidence type="ECO:0000313" key="4">
    <source>
        <dbReference type="EMBL" id="SYX87036.1"/>
    </source>
</evidence>
<reference evidence="5" key="1">
    <citation type="submission" date="2018-08" db="EMBL/GenBank/DDBJ databases">
        <authorList>
            <person name="Chevrot R."/>
        </authorList>
    </citation>
    <scope>NUCLEOTIDE SEQUENCE [LARGE SCALE GENOMIC DNA]</scope>
</reference>
<feature type="transmembrane region" description="Helical" evidence="2">
    <location>
        <begin position="229"/>
        <end position="256"/>
    </location>
</feature>
<dbReference type="SUPFAM" id="SSF81606">
    <property type="entry name" value="PP2C-like"/>
    <property type="match status" value="1"/>
</dbReference>
<dbReference type="PROSITE" id="PS51746">
    <property type="entry name" value="PPM_2"/>
    <property type="match status" value="1"/>
</dbReference>
<organism evidence="4 5">
    <name type="scientific">Paenibacillus alvei</name>
    <name type="common">Bacillus alvei</name>
    <dbReference type="NCBI Taxonomy" id="44250"/>
    <lineage>
        <taxon>Bacteria</taxon>
        <taxon>Bacillati</taxon>
        <taxon>Bacillota</taxon>
        <taxon>Bacilli</taxon>
        <taxon>Bacillales</taxon>
        <taxon>Paenibacillaceae</taxon>
        <taxon>Paenibacillus</taxon>
    </lineage>
</organism>
<name>A0A383RL54_PAEAL</name>
<feature type="transmembrane region" description="Helical" evidence="2">
    <location>
        <begin position="133"/>
        <end position="155"/>
    </location>
</feature>
<feature type="transmembrane region" description="Helical" evidence="2">
    <location>
        <begin position="167"/>
        <end position="186"/>
    </location>
</feature>
<protein>
    <submittedName>
        <fullName evidence="4">SpoIIAA-phosphate serine phosphatase</fullName>
        <ecNumber evidence="4">3.1.3.16</ecNumber>
    </submittedName>
</protein>
<dbReference type="SMART" id="SM00331">
    <property type="entry name" value="PP2C_SIG"/>
    <property type="match status" value="1"/>
</dbReference>
<dbReference type="Gene3D" id="3.60.40.10">
    <property type="entry name" value="PPM-type phosphatase domain"/>
    <property type="match status" value="1"/>
</dbReference>
<dbReference type="InterPro" id="IPR036457">
    <property type="entry name" value="PPM-type-like_dom_sf"/>
</dbReference>
<accession>A0A383RL54</accession>
<dbReference type="Pfam" id="PF19732">
    <property type="entry name" value="SpoIIE_N"/>
    <property type="match status" value="1"/>
</dbReference>
<evidence type="ECO:0000256" key="1">
    <source>
        <dbReference type="ARBA" id="ARBA00022801"/>
    </source>
</evidence>